<dbReference type="GO" id="GO:0032259">
    <property type="term" value="P:methylation"/>
    <property type="evidence" value="ECO:0007669"/>
    <property type="project" value="UniProtKB-KW"/>
</dbReference>
<organism evidence="1 2">
    <name type="scientific">Candidatus Defluviibacterium haderslevense</name>
    <dbReference type="NCBI Taxonomy" id="2981993"/>
    <lineage>
        <taxon>Bacteria</taxon>
        <taxon>Pseudomonadati</taxon>
        <taxon>Bacteroidota</taxon>
        <taxon>Saprospiria</taxon>
        <taxon>Saprospirales</taxon>
        <taxon>Saprospiraceae</taxon>
        <taxon>Candidatus Defluviibacterium</taxon>
    </lineage>
</organism>
<comment type="caution">
    <text evidence="1">The sequence shown here is derived from an EMBL/GenBank/DDBJ whole genome shotgun (WGS) entry which is preliminary data.</text>
</comment>
<proteinExistence type="predicted"/>
<protein>
    <submittedName>
        <fullName evidence="1">Class I SAM-dependent methyltransferase</fullName>
    </submittedName>
</protein>
<name>A0A9D7SCQ2_9BACT</name>
<dbReference type="EMBL" id="JADKFW010000013">
    <property type="protein sequence ID" value="MBK9718789.1"/>
    <property type="molecule type" value="Genomic_DNA"/>
</dbReference>
<dbReference type="GO" id="GO:0008168">
    <property type="term" value="F:methyltransferase activity"/>
    <property type="evidence" value="ECO:0007669"/>
    <property type="project" value="UniProtKB-KW"/>
</dbReference>
<dbReference type="Pfam" id="PF13489">
    <property type="entry name" value="Methyltransf_23"/>
    <property type="match status" value="1"/>
</dbReference>
<dbReference type="SUPFAM" id="SSF53335">
    <property type="entry name" value="S-adenosyl-L-methionine-dependent methyltransferases"/>
    <property type="match status" value="1"/>
</dbReference>
<reference evidence="1 2" key="1">
    <citation type="submission" date="2020-10" db="EMBL/GenBank/DDBJ databases">
        <title>Connecting structure to function with the recovery of over 1000 high-quality activated sludge metagenome-assembled genomes encoding full-length rRNA genes using long-read sequencing.</title>
        <authorList>
            <person name="Singleton C.M."/>
            <person name="Petriglieri F."/>
            <person name="Kristensen J.M."/>
            <person name="Kirkegaard R.H."/>
            <person name="Michaelsen T.Y."/>
            <person name="Andersen M.H."/>
            <person name="Karst S.M."/>
            <person name="Dueholm M.S."/>
            <person name="Nielsen P.H."/>
            <person name="Albertsen M."/>
        </authorList>
    </citation>
    <scope>NUCLEOTIDE SEQUENCE [LARGE SCALE GENOMIC DNA]</scope>
    <source>
        <strain evidence="1">Ribe_18-Q3-R11-54_BAT3C.373</strain>
    </source>
</reference>
<dbReference type="AlphaFoldDB" id="A0A9D7SCQ2"/>
<dbReference type="Gene3D" id="3.40.50.150">
    <property type="entry name" value="Vaccinia Virus protein VP39"/>
    <property type="match status" value="1"/>
</dbReference>
<evidence type="ECO:0000313" key="2">
    <source>
        <dbReference type="Proteomes" id="UP000808349"/>
    </source>
</evidence>
<dbReference type="PANTHER" id="PTHR47473:SF1">
    <property type="entry name" value="METHYLTRANSFERASE DOMAIN-CONTAINING PROTEIN"/>
    <property type="match status" value="1"/>
</dbReference>
<dbReference type="Proteomes" id="UP000808349">
    <property type="component" value="Unassembled WGS sequence"/>
</dbReference>
<keyword evidence="1" id="KW-0489">Methyltransferase</keyword>
<keyword evidence="1" id="KW-0808">Transferase</keyword>
<sequence>MDFVDHQPINHHLKKYYQFQSKIYDATRWAFLFGRNRLIDNCPCFEDKALNIMEIGCGTGYNLLHLRKKFASSKIFAVELSPDMAQIAKSKVIHDSHTMIIEGSYHASLIDIKMDVLIFSYMLSMTETHYKALIQEAKQQLKPGGIIAIVDFNHSSLNLFKKHMKNNHVTMDGKLTPFLVHKFPNQELRIHKAYFGLWTYFTFYGINN</sequence>
<dbReference type="InterPro" id="IPR029063">
    <property type="entry name" value="SAM-dependent_MTases_sf"/>
</dbReference>
<evidence type="ECO:0000313" key="1">
    <source>
        <dbReference type="EMBL" id="MBK9718789.1"/>
    </source>
</evidence>
<dbReference type="PANTHER" id="PTHR47473">
    <property type="entry name" value="BTA1P"/>
    <property type="match status" value="1"/>
</dbReference>
<gene>
    <name evidence="1" type="ORF">IPO85_14980</name>
</gene>
<accession>A0A9D7SCQ2</accession>
<dbReference type="CDD" id="cd02440">
    <property type="entry name" value="AdoMet_MTases"/>
    <property type="match status" value="1"/>
</dbReference>